<evidence type="ECO:0000313" key="7">
    <source>
        <dbReference type="Proteomes" id="UP001324287"/>
    </source>
</evidence>
<keyword evidence="1" id="KW-0813">Transport</keyword>
<keyword evidence="7" id="KW-1185">Reference proteome</keyword>
<sequence length="105" mass="11475">MLTRTLATVGHFPAIDVLESISRVATAVVPPHLMADAREIRRLMGALRDVKELVEIGAYQAGSDPLVDRARALAPTIEAFLQQPMGESTPAEEAWGWLQRIVRSA</sequence>
<evidence type="ECO:0000256" key="2">
    <source>
        <dbReference type="ARBA" id="ARBA00022475"/>
    </source>
</evidence>
<keyword evidence="2" id="KW-1003">Cell membrane</keyword>
<name>A0ABZ1B328_9ACTN</name>
<evidence type="ECO:0000313" key="6">
    <source>
        <dbReference type="EMBL" id="WRL64787.1"/>
    </source>
</evidence>
<dbReference type="EMBL" id="CP141261">
    <property type="protein sequence ID" value="WRL64787.1"/>
    <property type="molecule type" value="Genomic_DNA"/>
</dbReference>
<dbReference type="InterPro" id="IPR020003">
    <property type="entry name" value="ATPase_a/bsu_AS"/>
</dbReference>
<organism evidence="6 7">
    <name type="scientific">Blastococcus brunescens</name>
    <dbReference type="NCBI Taxonomy" id="1564165"/>
    <lineage>
        <taxon>Bacteria</taxon>
        <taxon>Bacillati</taxon>
        <taxon>Actinomycetota</taxon>
        <taxon>Actinomycetes</taxon>
        <taxon>Geodermatophilales</taxon>
        <taxon>Geodermatophilaceae</taxon>
        <taxon>Blastococcus</taxon>
    </lineage>
</organism>
<dbReference type="Gene3D" id="1.20.1270.330">
    <property type="match status" value="1"/>
</dbReference>
<dbReference type="InterPro" id="IPR040627">
    <property type="entry name" value="T3SS_ATPase_C"/>
</dbReference>
<evidence type="ECO:0000256" key="1">
    <source>
        <dbReference type="ARBA" id="ARBA00022448"/>
    </source>
</evidence>
<keyword evidence="3" id="KW-0472">Membrane</keyword>
<accession>A0ABZ1B328</accession>
<proteinExistence type="predicted"/>
<gene>
    <name evidence="6" type="ORF">U6N30_03240</name>
</gene>
<evidence type="ECO:0000256" key="3">
    <source>
        <dbReference type="ARBA" id="ARBA00023136"/>
    </source>
</evidence>
<feature type="domain" description="T3SS EscN ATPase C-terminal" evidence="5">
    <location>
        <begin position="30"/>
        <end position="99"/>
    </location>
</feature>
<dbReference type="Pfam" id="PF18269">
    <property type="entry name" value="T3SS_ATPase_C"/>
    <property type="match status" value="1"/>
</dbReference>
<evidence type="ECO:0000259" key="5">
    <source>
        <dbReference type="Pfam" id="PF18269"/>
    </source>
</evidence>
<dbReference type="PROSITE" id="PS00152">
    <property type="entry name" value="ATPASE_ALPHA_BETA"/>
    <property type="match status" value="1"/>
</dbReference>
<dbReference type="Proteomes" id="UP001324287">
    <property type="component" value="Chromosome"/>
</dbReference>
<evidence type="ECO:0000256" key="4">
    <source>
        <dbReference type="ARBA" id="ARBA00023196"/>
    </source>
</evidence>
<protein>
    <recommendedName>
        <fullName evidence="5">T3SS EscN ATPase C-terminal domain-containing protein</fullName>
    </recommendedName>
</protein>
<keyword evidence="4" id="KW-0066">ATP synthesis</keyword>
<keyword evidence="4" id="KW-0139">CF(1)</keyword>
<reference evidence="6 7" key="1">
    <citation type="submission" date="2023-12" db="EMBL/GenBank/DDBJ databases">
        <title>Blastococcus brunescens sp. nov., an actonobacterium isolated from sandstone collected in sahara desert.</title>
        <authorList>
            <person name="Gtari M."/>
            <person name="Ghodhbane F."/>
        </authorList>
    </citation>
    <scope>NUCLEOTIDE SEQUENCE [LARGE SCALE GENOMIC DNA]</scope>
    <source>
        <strain evidence="6 7">BMG 8361</strain>
    </source>
</reference>